<feature type="non-terminal residue" evidence="2">
    <location>
        <position position="234"/>
    </location>
</feature>
<feature type="non-terminal residue" evidence="2">
    <location>
        <position position="1"/>
    </location>
</feature>
<dbReference type="EMBL" id="BARS01051907">
    <property type="protein sequence ID" value="GAG49789.1"/>
    <property type="molecule type" value="Genomic_DNA"/>
</dbReference>
<dbReference type="SUPFAM" id="SSF50998">
    <property type="entry name" value="Quinoprotein alcohol dehydrogenase-like"/>
    <property type="match status" value="1"/>
</dbReference>
<dbReference type="InterPro" id="IPR011047">
    <property type="entry name" value="Quinoprotein_ADH-like_sf"/>
</dbReference>
<dbReference type="PANTHER" id="PTHR34512:SF30">
    <property type="entry name" value="OUTER MEMBRANE PROTEIN ASSEMBLY FACTOR BAMB"/>
    <property type="match status" value="1"/>
</dbReference>
<feature type="domain" description="Pyrrolo-quinoline quinone repeat" evidence="1">
    <location>
        <begin position="9"/>
        <end position="192"/>
    </location>
</feature>
<organism evidence="2">
    <name type="scientific">marine sediment metagenome</name>
    <dbReference type="NCBI Taxonomy" id="412755"/>
    <lineage>
        <taxon>unclassified sequences</taxon>
        <taxon>metagenomes</taxon>
        <taxon>ecological metagenomes</taxon>
    </lineage>
</organism>
<dbReference type="Pfam" id="PF13360">
    <property type="entry name" value="PQQ_2"/>
    <property type="match status" value="1"/>
</dbReference>
<dbReference type="InterPro" id="IPR015943">
    <property type="entry name" value="WD40/YVTN_repeat-like_dom_sf"/>
</dbReference>
<dbReference type="Gene3D" id="2.130.10.10">
    <property type="entry name" value="YVTN repeat-like/Quinoprotein amine dehydrogenase"/>
    <property type="match status" value="1"/>
</dbReference>
<reference evidence="2" key="1">
    <citation type="journal article" date="2014" name="Front. Microbiol.">
        <title>High frequency of phylogenetically diverse reductive dehalogenase-homologous genes in deep subseafloor sedimentary metagenomes.</title>
        <authorList>
            <person name="Kawai M."/>
            <person name="Futagami T."/>
            <person name="Toyoda A."/>
            <person name="Takaki Y."/>
            <person name="Nishi S."/>
            <person name="Hori S."/>
            <person name="Arai W."/>
            <person name="Tsubouchi T."/>
            <person name="Morono Y."/>
            <person name="Uchiyama I."/>
            <person name="Ito T."/>
            <person name="Fujiyama A."/>
            <person name="Inagaki F."/>
            <person name="Takami H."/>
        </authorList>
    </citation>
    <scope>NUCLEOTIDE SEQUENCE</scope>
    <source>
        <strain evidence="2">Expedition CK06-06</strain>
    </source>
</reference>
<accession>X0Y1R7</accession>
<comment type="caution">
    <text evidence="2">The sequence shown here is derived from an EMBL/GenBank/DDBJ whole genome shotgun (WGS) entry which is preliminary data.</text>
</comment>
<dbReference type="PANTHER" id="PTHR34512">
    <property type="entry name" value="CELL SURFACE PROTEIN"/>
    <property type="match status" value="1"/>
</dbReference>
<sequence>LVIVNGDHDGDGYLVALDKTTGKTVWKRPRVHNTRSYCAPIIREIDGRTQMVLSGTKCVASYDPNNGRRHWIIDGPTEQYVASLVYNGELLFLTAGYPEFHIMGIRPDGHGNVTDTHVVWHTTKGCSYVPSPIVGGPMVDGKRKYFLIVSDLGIASCFEASTGERHWTRRIGPHYSASLIEADGLVHFLSDEGVTTIVEPGKEFKVIGKNKLGEDCYASPAISRGHIYLRAENH</sequence>
<proteinExistence type="predicted"/>
<name>X0Y1R7_9ZZZZ</name>
<evidence type="ECO:0000259" key="1">
    <source>
        <dbReference type="Pfam" id="PF13360"/>
    </source>
</evidence>
<gene>
    <name evidence="2" type="ORF">S01H1_77248</name>
</gene>
<protein>
    <recommendedName>
        <fullName evidence="1">Pyrrolo-quinoline quinone repeat domain-containing protein</fullName>
    </recommendedName>
</protein>
<dbReference type="AlphaFoldDB" id="X0Y1R7"/>
<evidence type="ECO:0000313" key="2">
    <source>
        <dbReference type="EMBL" id="GAG49789.1"/>
    </source>
</evidence>
<dbReference type="InterPro" id="IPR002372">
    <property type="entry name" value="PQQ_rpt_dom"/>
</dbReference>